<dbReference type="GO" id="GO:0000155">
    <property type="term" value="F:phosphorelay sensor kinase activity"/>
    <property type="evidence" value="ECO:0007669"/>
    <property type="project" value="InterPro"/>
</dbReference>
<proteinExistence type="predicted"/>
<dbReference type="EC" id="2.7.13.3" evidence="2"/>
<dbReference type="InterPro" id="IPR036097">
    <property type="entry name" value="HisK_dim/P_sf"/>
</dbReference>
<feature type="domain" description="Histidine kinase" evidence="10">
    <location>
        <begin position="415"/>
        <end position="637"/>
    </location>
</feature>
<evidence type="ECO:0000256" key="8">
    <source>
        <dbReference type="ARBA" id="ARBA00023012"/>
    </source>
</evidence>
<protein>
    <recommendedName>
        <fullName evidence="2">histidine kinase</fullName>
        <ecNumber evidence="2">2.7.13.3</ecNumber>
    </recommendedName>
</protein>
<dbReference type="RefSeq" id="WP_092721788.1">
    <property type="nucleotide sequence ID" value="NZ_FNGW01000001.1"/>
</dbReference>
<dbReference type="Pfam" id="PF02518">
    <property type="entry name" value="HATPase_c"/>
    <property type="match status" value="1"/>
</dbReference>
<keyword evidence="9" id="KW-0472">Membrane</keyword>
<keyword evidence="12" id="KW-1185">Reference proteome</keyword>
<feature type="transmembrane region" description="Helical" evidence="9">
    <location>
        <begin position="242"/>
        <end position="264"/>
    </location>
</feature>
<dbReference type="STRING" id="1121325.SAMN04515677_10192"/>
<keyword evidence="7" id="KW-0067">ATP-binding</keyword>
<keyword evidence="6 11" id="KW-0418">Kinase</keyword>
<dbReference type="Proteomes" id="UP000199068">
    <property type="component" value="Unassembled WGS sequence"/>
</dbReference>
<evidence type="ECO:0000313" key="11">
    <source>
        <dbReference type="EMBL" id="SDL19789.1"/>
    </source>
</evidence>
<name>A0A1G9I3L8_9FIRM</name>
<accession>A0A1G9I3L8</accession>
<dbReference type="PANTHER" id="PTHR43711">
    <property type="entry name" value="TWO-COMPONENT HISTIDINE KINASE"/>
    <property type="match status" value="1"/>
</dbReference>
<dbReference type="CDD" id="cd00075">
    <property type="entry name" value="HATPase"/>
    <property type="match status" value="1"/>
</dbReference>
<feature type="transmembrane region" description="Helical" evidence="9">
    <location>
        <begin position="82"/>
        <end position="102"/>
    </location>
</feature>
<dbReference type="Gene3D" id="3.30.565.10">
    <property type="entry name" value="Histidine kinase-like ATPase, C-terminal domain"/>
    <property type="match status" value="1"/>
</dbReference>
<evidence type="ECO:0000256" key="2">
    <source>
        <dbReference type="ARBA" id="ARBA00012438"/>
    </source>
</evidence>
<dbReference type="EMBL" id="FNGW01000001">
    <property type="protein sequence ID" value="SDL19789.1"/>
    <property type="molecule type" value="Genomic_DNA"/>
</dbReference>
<feature type="transmembrane region" description="Helical" evidence="9">
    <location>
        <begin position="20"/>
        <end position="40"/>
    </location>
</feature>
<evidence type="ECO:0000313" key="12">
    <source>
        <dbReference type="Proteomes" id="UP000199068"/>
    </source>
</evidence>
<feature type="transmembrane region" description="Helical" evidence="9">
    <location>
        <begin position="209"/>
        <end position="230"/>
    </location>
</feature>
<dbReference type="InterPro" id="IPR004358">
    <property type="entry name" value="Sig_transdc_His_kin-like_C"/>
</dbReference>
<dbReference type="SUPFAM" id="SSF55874">
    <property type="entry name" value="ATPase domain of HSP90 chaperone/DNA topoisomerase II/histidine kinase"/>
    <property type="match status" value="1"/>
</dbReference>
<dbReference type="CDD" id="cd00082">
    <property type="entry name" value="HisKA"/>
    <property type="match status" value="1"/>
</dbReference>
<comment type="catalytic activity">
    <reaction evidence="1">
        <text>ATP + protein L-histidine = ADP + protein N-phospho-L-histidine.</text>
        <dbReference type="EC" id="2.7.13.3"/>
    </reaction>
</comment>
<evidence type="ECO:0000256" key="3">
    <source>
        <dbReference type="ARBA" id="ARBA00022553"/>
    </source>
</evidence>
<evidence type="ECO:0000256" key="1">
    <source>
        <dbReference type="ARBA" id="ARBA00000085"/>
    </source>
</evidence>
<keyword evidence="8" id="KW-0902">Two-component regulatory system</keyword>
<dbReference type="InterPro" id="IPR003594">
    <property type="entry name" value="HATPase_dom"/>
</dbReference>
<feature type="transmembrane region" description="Helical" evidence="9">
    <location>
        <begin position="149"/>
        <end position="166"/>
    </location>
</feature>
<dbReference type="Pfam" id="PF00512">
    <property type="entry name" value="HisKA"/>
    <property type="match status" value="1"/>
</dbReference>
<dbReference type="SMART" id="SM00387">
    <property type="entry name" value="HATPase_c"/>
    <property type="match status" value="1"/>
</dbReference>
<gene>
    <name evidence="11" type="ORF">SAMN04515677_10192</name>
</gene>
<keyword evidence="9" id="KW-1133">Transmembrane helix</keyword>
<keyword evidence="9" id="KW-0812">Transmembrane</keyword>
<keyword evidence="4" id="KW-0808">Transferase</keyword>
<dbReference type="PRINTS" id="PR00344">
    <property type="entry name" value="BCTRLSENSOR"/>
</dbReference>
<evidence type="ECO:0000256" key="4">
    <source>
        <dbReference type="ARBA" id="ARBA00022679"/>
    </source>
</evidence>
<feature type="transmembrane region" description="Helical" evidence="9">
    <location>
        <begin position="52"/>
        <end position="75"/>
    </location>
</feature>
<keyword evidence="5" id="KW-0547">Nucleotide-binding</keyword>
<reference evidence="11 12" key="1">
    <citation type="submission" date="2016-10" db="EMBL/GenBank/DDBJ databases">
        <authorList>
            <person name="de Groot N.N."/>
        </authorList>
    </citation>
    <scope>NUCLEOTIDE SEQUENCE [LARGE SCALE GENOMIC DNA]</scope>
    <source>
        <strain evidence="11 12">DSM 797</strain>
    </source>
</reference>
<evidence type="ECO:0000256" key="7">
    <source>
        <dbReference type="ARBA" id="ARBA00022840"/>
    </source>
</evidence>
<evidence type="ECO:0000259" key="10">
    <source>
        <dbReference type="PROSITE" id="PS50109"/>
    </source>
</evidence>
<dbReference type="Gene3D" id="1.10.287.130">
    <property type="match status" value="1"/>
</dbReference>
<dbReference type="AlphaFoldDB" id="A0A1G9I3L8"/>
<dbReference type="InterPro" id="IPR050736">
    <property type="entry name" value="Sensor_HK_Regulatory"/>
</dbReference>
<dbReference type="GO" id="GO:0005524">
    <property type="term" value="F:ATP binding"/>
    <property type="evidence" value="ECO:0007669"/>
    <property type="project" value="UniProtKB-KW"/>
</dbReference>
<dbReference type="InterPro" id="IPR005467">
    <property type="entry name" value="His_kinase_dom"/>
</dbReference>
<feature type="transmembrane region" description="Helical" evidence="9">
    <location>
        <begin position="178"/>
        <end position="200"/>
    </location>
</feature>
<evidence type="ECO:0000256" key="5">
    <source>
        <dbReference type="ARBA" id="ARBA00022741"/>
    </source>
</evidence>
<dbReference type="PANTHER" id="PTHR43711:SF26">
    <property type="entry name" value="SENSOR HISTIDINE KINASE RCSC"/>
    <property type="match status" value="1"/>
</dbReference>
<organism evidence="11 12">
    <name type="scientific">Romboutsia lituseburensis DSM 797</name>
    <dbReference type="NCBI Taxonomy" id="1121325"/>
    <lineage>
        <taxon>Bacteria</taxon>
        <taxon>Bacillati</taxon>
        <taxon>Bacillota</taxon>
        <taxon>Clostridia</taxon>
        <taxon>Peptostreptococcales</taxon>
        <taxon>Peptostreptococcaceae</taxon>
        <taxon>Romboutsia</taxon>
    </lineage>
</organism>
<evidence type="ECO:0000256" key="9">
    <source>
        <dbReference type="SAM" id="Phobius"/>
    </source>
</evidence>
<dbReference type="SUPFAM" id="SSF47384">
    <property type="entry name" value="Homodimeric domain of signal transducing histidine kinase"/>
    <property type="match status" value="1"/>
</dbReference>
<feature type="transmembrane region" description="Helical" evidence="9">
    <location>
        <begin position="114"/>
        <end position="137"/>
    </location>
</feature>
<dbReference type="SMART" id="SM00388">
    <property type="entry name" value="HisKA"/>
    <property type="match status" value="1"/>
</dbReference>
<dbReference type="InterPro" id="IPR036890">
    <property type="entry name" value="HATPase_C_sf"/>
</dbReference>
<dbReference type="FunFam" id="3.30.565.10:FF:000037">
    <property type="entry name" value="Hybrid sensor histidine kinase/response regulator"/>
    <property type="match status" value="1"/>
</dbReference>
<evidence type="ECO:0000256" key="6">
    <source>
        <dbReference type="ARBA" id="ARBA00022777"/>
    </source>
</evidence>
<dbReference type="PROSITE" id="PS50109">
    <property type="entry name" value="HIS_KIN"/>
    <property type="match status" value="1"/>
</dbReference>
<keyword evidence="3" id="KW-0597">Phosphoprotein</keyword>
<dbReference type="InterPro" id="IPR003661">
    <property type="entry name" value="HisK_dim/P_dom"/>
</dbReference>
<sequence>MSDLNMSNKEKISSTNQIAINVIFLISFIIGVSYLVLLFGMLSSNKINTADIIAFIKIFELILVLLAISSCILCYESTNKEELFILSLFYIIFFIDVLLGNVDNMSLDASTINISNYLIVENSIFRLIILTFSLSSFKKLKKIIMKNRIKSILITIAIATSFGLLKHHDILFTTFNDVAGFVSYNIFLTIFYGAISVVYLKKSLDRSEYIYSVISASIFFFMLKAIYAVVGATKALANVKLLSISITYIGFIILLGGIICELLLSIRKNKELENELTVFKKIADESRYSCILIYDEYKNLKYINSVAKQYYRIKEDIECEDINKKLIYENQGISKEKEKEIKDHFLQIGYWKGKIDIEETGVTISCSVQKIYMGDMKNVVVIFNDITDKIRTKRSLIEYEKMKNQEQVRNEFFANISHELRTPLNIFYSTIQLLDLKNKTNPEKFNEIYSSHKQCLKTNCQRMLRLINNIVDITKIDVGFIKPKFVNSDIVSLVENITLSVVNYAQHKKINIVFDTEIEEQIIKCDEDMMERAMLNLLSNAIKFTKPNGNVLVNMYKDEKWVHIIVKDDGMGIPLEMQGTIFERFVQNDKSLTRLNEGSGIGLSIVQSAVKLNEGEIYLDSDGKNGTEFEILLPNKKLEGEHLDDRIYKVDVSNIELELSDIYELYI</sequence>